<dbReference type="HAMAP" id="MF_00117">
    <property type="entry name" value="HslO"/>
    <property type="match status" value="1"/>
</dbReference>
<dbReference type="InterPro" id="IPR016153">
    <property type="entry name" value="Heat_shock_Hsp33_N"/>
</dbReference>
<feature type="disulfide bond" description="Redox-active" evidence="6">
    <location>
        <begin position="232"/>
        <end position="234"/>
    </location>
</feature>
<dbReference type="Gene3D" id="3.55.30.10">
    <property type="entry name" value="Hsp33 domain"/>
    <property type="match status" value="1"/>
</dbReference>
<comment type="subcellular location">
    <subcellularLocation>
        <location evidence="6">Cytoplasm</location>
    </subcellularLocation>
</comment>
<evidence type="ECO:0000256" key="1">
    <source>
        <dbReference type="ARBA" id="ARBA00022490"/>
    </source>
</evidence>
<dbReference type="Pfam" id="PF01430">
    <property type="entry name" value="HSP33"/>
    <property type="match status" value="1"/>
</dbReference>
<sequence>MDHIQRFIFDNTDVRGEVVTLEDTFSNVIARHDYPAPIERQLGELLGAVALLTSTIKLDGVVSLEVRGSGPATLLMAESNPGLEGNAQTLRAIARFDEQAELSEAPSLAELVGEGHIVITLDPREGKRYQGIVQLEHDTLAECLETYFAQSEQLPTRLWLEADQARAGGILLQKLPEDGRTDDPDAWNRTVKLAETVKRDELLMLEPKELLYRLYHEETTRIFDPFPVEFGCTCSRERFASALLNLGEDELRATIEAQHQIDTQCHFCNTHYHFSAADVEQLIDAPDAPPPTVH</sequence>
<comment type="caution">
    <text evidence="7">The sequence shown here is derived from an EMBL/GenBank/DDBJ whole genome shotgun (WGS) entry which is preliminary data.</text>
</comment>
<evidence type="ECO:0000256" key="3">
    <source>
        <dbReference type="ARBA" id="ARBA00023157"/>
    </source>
</evidence>
<evidence type="ECO:0000256" key="2">
    <source>
        <dbReference type="ARBA" id="ARBA00022833"/>
    </source>
</evidence>
<evidence type="ECO:0000256" key="4">
    <source>
        <dbReference type="ARBA" id="ARBA00023186"/>
    </source>
</evidence>
<organism evidence="7 8">
    <name type="scientific">Larsenimonas suaedae</name>
    <dbReference type="NCBI Taxonomy" id="1851019"/>
    <lineage>
        <taxon>Bacteria</taxon>
        <taxon>Pseudomonadati</taxon>
        <taxon>Pseudomonadota</taxon>
        <taxon>Gammaproteobacteria</taxon>
        <taxon>Oceanospirillales</taxon>
        <taxon>Halomonadaceae</taxon>
        <taxon>Larsenimonas</taxon>
    </lineage>
</organism>
<evidence type="ECO:0000256" key="6">
    <source>
        <dbReference type="HAMAP-Rule" id="MF_00117"/>
    </source>
</evidence>
<evidence type="ECO:0000256" key="5">
    <source>
        <dbReference type="ARBA" id="ARBA00023284"/>
    </source>
</evidence>
<dbReference type="Proteomes" id="UP001269375">
    <property type="component" value="Unassembled WGS sequence"/>
</dbReference>
<dbReference type="SUPFAM" id="SSF118352">
    <property type="entry name" value="HSP33 redox switch-like"/>
    <property type="match status" value="1"/>
</dbReference>
<dbReference type="EMBL" id="JARWAO010000005">
    <property type="protein sequence ID" value="MDR5896385.1"/>
    <property type="molecule type" value="Genomic_DNA"/>
</dbReference>
<dbReference type="CDD" id="cd00498">
    <property type="entry name" value="Hsp33"/>
    <property type="match status" value="1"/>
</dbReference>
<dbReference type="NCBIfam" id="NF001033">
    <property type="entry name" value="PRK00114.1"/>
    <property type="match status" value="1"/>
</dbReference>
<gene>
    <name evidence="6 7" type="primary">hslO</name>
    <name evidence="7" type="ORF">QC825_09905</name>
</gene>
<comment type="similarity">
    <text evidence="6">Belongs to the HSP33 family.</text>
</comment>
<dbReference type="Gene3D" id="3.90.1280.10">
    <property type="entry name" value="HSP33 redox switch-like"/>
    <property type="match status" value="1"/>
</dbReference>
<keyword evidence="3 6" id="KW-1015">Disulfide bond</keyword>
<keyword evidence="8" id="KW-1185">Reference proteome</keyword>
<feature type="disulfide bond" description="Redox-active" evidence="6">
    <location>
        <begin position="265"/>
        <end position="268"/>
    </location>
</feature>
<proteinExistence type="inferred from homology"/>
<dbReference type="Gene3D" id="1.10.287.480">
    <property type="entry name" value="helix hairpin bin"/>
    <property type="match status" value="1"/>
</dbReference>
<evidence type="ECO:0000313" key="7">
    <source>
        <dbReference type="EMBL" id="MDR5896385.1"/>
    </source>
</evidence>
<evidence type="ECO:0000313" key="8">
    <source>
        <dbReference type="Proteomes" id="UP001269375"/>
    </source>
</evidence>
<dbReference type="PIRSF" id="PIRSF005261">
    <property type="entry name" value="Heat_shock_Hsp33"/>
    <property type="match status" value="1"/>
</dbReference>
<comment type="function">
    <text evidence="6">Redox regulated molecular chaperone. Protects both thermally unfolding and oxidatively damaged proteins from irreversible aggregation. Plays an important role in the bacterial defense system toward oxidative stress.</text>
</comment>
<dbReference type="InterPro" id="IPR016154">
    <property type="entry name" value="Heat_shock_Hsp33_C"/>
</dbReference>
<dbReference type="PANTHER" id="PTHR30111">
    <property type="entry name" value="33 KDA CHAPERONIN"/>
    <property type="match status" value="1"/>
</dbReference>
<reference evidence="7 8" key="1">
    <citation type="submission" date="2023-04" db="EMBL/GenBank/DDBJ databases">
        <title>A long-awaited taxogenomic arrangement of the family Halomonadaceae.</title>
        <authorList>
            <person name="De La Haba R."/>
            <person name="Chuvochina M."/>
            <person name="Wittouck S."/>
            <person name="Arahal D.R."/>
            <person name="Sanchez-Porro C."/>
            <person name="Hugenholtz P."/>
            <person name="Ventosa A."/>
        </authorList>
    </citation>
    <scope>NUCLEOTIDE SEQUENCE [LARGE SCALE GENOMIC DNA]</scope>
    <source>
        <strain evidence="7 8">DSM 22428</strain>
    </source>
</reference>
<comment type="PTM">
    <text evidence="6">Under oxidizing conditions two disulfide bonds are formed involving the reactive cysteines. Under reducing conditions zinc is bound to the reactive cysteines and the protein is inactive.</text>
</comment>
<keyword evidence="1 6" id="KW-0963">Cytoplasm</keyword>
<dbReference type="InterPro" id="IPR000397">
    <property type="entry name" value="Heat_shock_Hsp33"/>
</dbReference>
<keyword evidence="5 6" id="KW-0676">Redox-active center</keyword>
<keyword evidence="2 6" id="KW-0862">Zinc</keyword>
<accession>A0ABU1GWF5</accession>
<name>A0ABU1GWF5_9GAMM</name>
<dbReference type="SUPFAM" id="SSF64397">
    <property type="entry name" value="Hsp33 domain"/>
    <property type="match status" value="1"/>
</dbReference>
<dbReference type="PANTHER" id="PTHR30111:SF1">
    <property type="entry name" value="33 KDA CHAPERONIN"/>
    <property type="match status" value="1"/>
</dbReference>
<protein>
    <recommendedName>
        <fullName evidence="6">33 kDa chaperonin</fullName>
    </recommendedName>
    <alternativeName>
        <fullName evidence="6">Heat shock protein 33 homolog</fullName>
        <shortName evidence="6">HSP33</shortName>
    </alternativeName>
</protein>
<dbReference type="InterPro" id="IPR023212">
    <property type="entry name" value="Hsp33_helix_hairpin_bin_dom_sf"/>
</dbReference>
<dbReference type="RefSeq" id="WP_251593960.1">
    <property type="nucleotide sequence ID" value="NZ_JAMLJI010000003.1"/>
</dbReference>
<keyword evidence="4 6" id="KW-0143">Chaperone</keyword>